<feature type="transmembrane region" description="Helical" evidence="1">
    <location>
        <begin position="192"/>
        <end position="215"/>
    </location>
</feature>
<dbReference type="Proteomes" id="UP000799537">
    <property type="component" value="Unassembled WGS sequence"/>
</dbReference>
<dbReference type="EMBL" id="ML993585">
    <property type="protein sequence ID" value="KAF2170689.1"/>
    <property type="molecule type" value="Genomic_DNA"/>
</dbReference>
<keyword evidence="1" id="KW-0472">Membrane</keyword>
<feature type="transmembrane region" description="Helical" evidence="1">
    <location>
        <begin position="246"/>
        <end position="267"/>
    </location>
</feature>
<feature type="transmembrane region" description="Helical" evidence="1">
    <location>
        <begin position="20"/>
        <end position="46"/>
    </location>
</feature>
<organism evidence="2 3">
    <name type="scientific">Zasmidium cellare ATCC 36951</name>
    <dbReference type="NCBI Taxonomy" id="1080233"/>
    <lineage>
        <taxon>Eukaryota</taxon>
        <taxon>Fungi</taxon>
        <taxon>Dikarya</taxon>
        <taxon>Ascomycota</taxon>
        <taxon>Pezizomycotina</taxon>
        <taxon>Dothideomycetes</taxon>
        <taxon>Dothideomycetidae</taxon>
        <taxon>Mycosphaerellales</taxon>
        <taxon>Mycosphaerellaceae</taxon>
        <taxon>Zasmidium</taxon>
    </lineage>
</organism>
<dbReference type="OrthoDB" id="5427664at2759"/>
<dbReference type="GeneID" id="54558242"/>
<accession>A0A6A6CY04</accession>
<evidence type="ECO:0000256" key="1">
    <source>
        <dbReference type="SAM" id="Phobius"/>
    </source>
</evidence>
<evidence type="ECO:0000313" key="2">
    <source>
        <dbReference type="EMBL" id="KAF2170689.1"/>
    </source>
</evidence>
<dbReference type="PANTHER" id="PTHR37577">
    <property type="entry name" value="INTEGRAL MEMBRANE PROTEIN"/>
    <property type="match status" value="1"/>
</dbReference>
<protein>
    <submittedName>
        <fullName evidence="2">Uncharacterized protein</fullName>
    </submittedName>
</protein>
<proteinExistence type="predicted"/>
<feature type="transmembrane region" description="Helical" evidence="1">
    <location>
        <begin position="112"/>
        <end position="131"/>
    </location>
</feature>
<evidence type="ECO:0000313" key="3">
    <source>
        <dbReference type="Proteomes" id="UP000799537"/>
    </source>
</evidence>
<dbReference type="InterPro" id="IPR053018">
    <property type="entry name" value="Elsinochrome_Biosynth-Asso"/>
</dbReference>
<keyword evidence="1" id="KW-1133">Transmembrane helix</keyword>
<name>A0A6A6CY04_ZASCE</name>
<dbReference type="AlphaFoldDB" id="A0A6A6CY04"/>
<feature type="transmembrane region" description="Helical" evidence="1">
    <location>
        <begin position="167"/>
        <end position="185"/>
    </location>
</feature>
<feature type="transmembrane region" description="Helical" evidence="1">
    <location>
        <begin position="82"/>
        <end position="100"/>
    </location>
</feature>
<gene>
    <name evidence="2" type="ORF">M409DRAFT_19504</name>
</gene>
<sequence>MSTPTATPATSIGCEPDPDIAGLGILISFTVASILTLIFSTVALWAPKIQTFRYGSLPQAQGDRRAIHKPRRLERLVKSGDTMALSQVVLTIAVITSTLITYRKKLGDPHALLAATLSLLALTSALQVFIPNTSRMESRQWKLMLFLGLSILVLLIVLVALRNTSLIMIVPAVLLIIGYVCFFLVRRTLGEGMWLTVLHVAMTLEAIGLTLWLIVHAFKQKHTEWIQSGTGVRCRLDTEEENEWSFVQTVAVIMVVAPLLDCVSSLIERRQSRLMKGVTART</sequence>
<keyword evidence="1" id="KW-0812">Transmembrane</keyword>
<dbReference type="RefSeq" id="XP_033671578.1">
    <property type="nucleotide sequence ID" value="XM_033804970.1"/>
</dbReference>
<keyword evidence="3" id="KW-1185">Reference proteome</keyword>
<reference evidence="2" key="1">
    <citation type="journal article" date="2020" name="Stud. Mycol.">
        <title>101 Dothideomycetes genomes: a test case for predicting lifestyles and emergence of pathogens.</title>
        <authorList>
            <person name="Haridas S."/>
            <person name="Albert R."/>
            <person name="Binder M."/>
            <person name="Bloem J."/>
            <person name="Labutti K."/>
            <person name="Salamov A."/>
            <person name="Andreopoulos B."/>
            <person name="Baker S."/>
            <person name="Barry K."/>
            <person name="Bills G."/>
            <person name="Bluhm B."/>
            <person name="Cannon C."/>
            <person name="Castanera R."/>
            <person name="Culley D."/>
            <person name="Daum C."/>
            <person name="Ezra D."/>
            <person name="Gonzalez J."/>
            <person name="Henrissat B."/>
            <person name="Kuo A."/>
            <person name="Liang C."/>
            <person name="Lipzen A."/>
            <person name="Lutzoni F."/>
            <person name="Magnuson J."/>
            <person name="Mondo S."/>
            <person name="Nolan M."/>
            <person name="Ohm R."/>
            <person name="Pangilinan J."/>
            <person name="Park H.-J."/>
            <person name="Ramirez L."/>
            <person name="Alfaro M."/>
            <person name="Sun H."/>
            <person name="Tritt A."/>
            <person name="Yoshinaga Y."/>
            <person name="Zwiers L.-H."/>
            <person name="Turgeon B."/>
            <person name="Goodwin S."/>
            <person name="Spatafora J."/>
            <person name="Crous P."/>
            <person name="Grigoriev I."/>
        </authorList>
    </citation>
    <scope>NUCLEOTIDE SEQUENCE</scope>
    <source>
        <strain evidence="2">ATCC 36951</strain>
    </source>
</reference>
<dbReference type="PANTHER" id="PTHR37577:SF1">
    <property type="entry name" value="INTEGRAL MEMBRANE PROTEIN"/>
    <property type="match status" value="1"/>
</dbReference>
<feature type="transmembrane region" description="Helical" evidence="1">
    <location>
        <begin position="143"/>
        <end position="161"/>
    </location>
</feature>